<accession>A0A6F8PM28</accession>
<dbReference type="Gene3D" id="3.40.50.620">
    <property type="entry name" value="HUPs"/>
    <property type="match status" value="1"/>
</dbReference>
<protein>
    <recommendedName>
        <fullName evidence="3">Photolyase/cryptochrome alpha/beta domain-containing protein</fullName>
    </recommendedName>
</protein>
<dbReference type="AlphaFoldDB" id="A0A6F8PM28"/>
<dbReference type="EMBL" id="AP021888">
    <property type="protein sequence ID" value="BBP43162.1"/>
    <property type="molecule type" value="Genomic_DNA"/>
</dbReference>
<dbReference type="InterPro" id="IPR014729">
    <property type="entry name" value="Rossmann-like_a/b/a_fold"/>
</dbReference>
<dbReference type="RefSeq" id="WP_173290989.1">
    <property type="nucleotide sequence ID" value="NZ_AP021888.1"/>
</dbReference>
<evidence type="ECO:0000313" key="1">
    <source>
        <dbReference type="EMBL" id="BBP43162.1"/>
    </source>
</evidence>
<dbReference type="SUPFAM" id="SSF52425">
    <property type="entry name" value="Cryptochrome/photolyase, N-terminal domain"/>
    <property type="match status" value="1"/>
</dbReference>
<dbReference type="KEGG" id="tzo:THMIRHAT_09080"/>
<keyword evidence="2" id="KW-1185">Reference proteome</keyword>
<evidence type="ECO:0000313" key="2">
    <source>
        <dbReference type="Proteomes" id="UP000501466"/>
    </source>
</evidence>
<proteinExistence type="predicted"/>
<dbReference type="InterPro" id="IPR036155">
    <property type="entry name" value="Crypto/Photolyase_N_sf"/>
</dbReference>
<sequence length="162" mass="19252">MKTSAKPLEITKGEIKTLVWLQANQLNPHHDIFSKVDDADGVLFIWDETLFEQGFFSRQRLYFIWQCLQDFKEQELLVIKGETHEVLMTLYKQNPDLKIVTPENPSFNYDRWNFVHKLKQNQLVIYDGKMPFGFFKFWKEAEQQLFGQTKITGFAHKSVVME</sequence>
<organism evidence="1 2">
    <name type="scientific">Thiosulfativibrio zosterae</name>
    <dbReference type="NCBI Taxonomy" id="2675053"/>
    <lineage>
        <taxon>Bacteria</taxon>
        <taxon>Pseudomonadati</taxon>
        <taxon>Pseudomonadota</taxon>
        <taxon>Gammaproteobacteria</taxon>
        <taxon>Thiotrichales</taxon>
        <taxon>Piscirickettsiaceae</taxon>
        <taxon>Thiosulfativibrio</taxon>
    </lineage>
</organism>
<gene>
    <name evidence="1" type="ORF">THMIRHAT_09080</name>
</gene>
<name>A0A6F8PM28_9GAMM</name>
<dbReference type="Proteomes" id="UP000501466">
    <property type="component" value="Chromosome"/>
</dbReference>
<reference evidence="2" key="1">
    <citation type="submission" date="2019-11" db="EMBL/GenBank/DDBJ databases">
        <title>Isolation and characterization of two novel species in the genus Thiomicrorhabdus.</title>
        <authorList>
            <person name="Mochizuki J."/>
            <person name="Kojima H."/>
            <person name="Fukui M."/>
        </authorList>
    </citation>
    <scope>NUCLEOTIDE SEQUENCE [LARGE SCALE GENOMIC DNA]</scope>
    <source>
        <strain evidence="2">AkT22</strain>
    </source>
</reference>
<evidence type="ECO:0008006" key="3">
    <source>
        <dbReference type="Google" id="ProtNLM"/>
    </source>
</evidence>